<gene>
    <name evidence="1" type="ORF">CNO13_06520</name>
    <name evidence="2" type="ORF">EZU67_07015</name>
</gene>
<organism evidence="2 4">
    <name type="scientific">Borrelia miyamotoi</name>
    <dbReference type="NCBI Taxonomy" id="47466"/>
    <lineage>
        <taxon>Bacteria</taxon>
        <taxon>Pseudomonadati</taxon>
        <taxon>Spirochaetota</taxon>
        <taxon>Spirochaetia</taxon>
        <taxon>Spirochaetales</taxon>
        <taxon>Borreliaceae</taxon>
        <taxon>Borrelia</taxon>
    </lineage>
</organism>
<accession>A0AAQ3CLZ0</accession>
<evidence type="ECO:0000313" key="4">
    <source>
        <dbReference type="Proteomes" id="UP000291995"/>
    </source>
</evidence>
<dbReference type="AlphaFoldDB" id="A0AAQ3CLZ0"/>
<dbReference type="RefSeq" id="WP_025444056.1">
    <property type="nucleotide sequence ID" value="NZ_CP024333.2"/>
</dbReference>
<keyword evidence="3" id="KW-1185">Reference proteome</keyword>
<dbReference type="Proteomes" id="UP000230633">
    <property type="component" value="Chromosome"/>
</dbReference>
<dbReference type="EMBL" id="CP036557">
    <property type="protein sequence ID" value="WEG86030.1"/>
    <property type="molecule type" value="Genomic_DNA"/>
</dbReference>
<proteinExistence type="predicted"/>
<reference evidence="2" key="2">
    <citation type="submission" date="2022-12" db="EMBL/GenBank/DDBJ databases">
        <title>Whole genome sequencing of Borrelia miyamotoi strains isolated at the Russian territory.</title>
        <authorList>
            <person name="Kuleshov K.V."/>
            <person name="Platonov A.E."/>
            <person name="Goptar I.A."/>
            <person name="Shipulin G.A."/>
            <person name="Markelov M.L."/>
            <person name="Koetsveld J."/>
            <person name="Kolyasnikova N.M."/>
            <person name="Sarksyan D.S."/>
            <person name="Toporkova M.G."/>
            <person name="Hovius J.W."/>
        </authorList>
    </citation>
    <scope>NUCLEOTIDE SEQUENCE</scope>
    <source>
        <strain evidence="1">Yekat-1</strain>
        <strain evidence="2">Yekat-76</strain>
    </source>
</reference>
<dbReference type="EMBL" id="CP024333">
    <property type="protein sequence ID" value="WDE71642.1"/>
    <property type="molecule type" value="Genomic_DNA"/>
</dbReference>
<evidence type="ECO:0000313" key="2">
    <source>
        <dbReference type="EMBL" id="WEG86030.1"/>
    </source>
</evidence>
<dbReference type="Proteomes" id="UP000291995">
    <property type="component" value="Chromosome"/>
</dbReference>
<reference evidence="4" key="1">
    <citation type="submission" date="2019-03" db="EMBL/GenBank/DDBJ databases">
        <title>Whole genome sequencing of Borrelia miyamotoi strains isolated at the Russian territory.</title>
        <authorList>
            <person name="Kuleshov K.V."/>
            <person name="Platonov A.E."/>
            <person name="Goptar I.A."/>
            <person name="Shipulin G.A."/>
            <person name="Markelov M.L."/>
            <person name="Koetsveld J."/>
            <person name="Kolyasnikova N.M."/>
            <person name="Sarksyan D.S."/>
            <person name="Toporkova M.G."/>
            <person name="Hovius J.W."/>
        </authorList>
    </citation>
    <scope>NUCLEOTIDE SEQUENCE [LARGE SCALE GENOMIC DNA]</scope>
    <source>
        <strain evidence="3">Yekat-1</strain>
        <strain evidence="4">Yekat-76</strain>
    </source>
</reference>
<name>A0AAQ3CLZ0_9SPIR</name>
<protein>
    <submittedName>
        <fullName evidence="2">Uncharacterized protein</fullName>
    </submittedName>
</protein>
<evidence type="ECO:0000313" key="3">
    <source>
        <dbReference type="Proteomes" id="UP000230633"/>
    </source>
</evidence>
<sequence length="69" mass="8185">MSMFNVADFMANLSLYFSVSRFNEQRIERNVVPDRLILCSNINILFKIIRFEIIVIMMLKQKSPDLSNR</sequence>
<evidence type="ECO:0000313" key="1">
    <source>
        <dbReference type="EMBL" id="WDE71642.1"/>
    </source>
</evidence>